<dbReference type="EC" id="4.4.1.13" evidence="2"/>
<organism evidence="7 8">
    <name type="scientific">Nostocoides jenkinsii Ben 74</name>
    <dbReference type="NCBI Taxonomy" id="1193518"/>
    <lineage>
        <taxon>Bacteria</taxon>
        <taxon>Bacillati</taxon>
        <taxon>Actinomycetota</taxon>
        <taxon>Actinomycetes</taxon>
        <taxon>Micrococcales</taxon>
        <taxon>Intrasporangiaceae</taxon>
        <taxon>Nostocoides</taxon>
    </lineage>
</organism>
<evidence type="ECO:0000256" key="1">
    <source>
        <dbReference type="ARBA" id="ARBA00001933"/>
    </source>
</evidence>
<evidence type="ECO:0000259" key="6">
    <source>
        <dbReference type="Pfam" id="PF00155"/>
    </source>
</evidence>
<accession>A0A077MDZ4</accession>
<evidence type="ECO:0000256" key="4">
    <source>
        <dbReference type="ARBA" id="ARBA00023239"/>
    </source>
</evidence>
<evidence type="ECO:0000256" key="2">
    <source>
        <dbReference type="ARBA" id="ARBA00012224"/>
    </source>
</evidence>
<name>A0A077MDZ4_9MICO</name>
<dbReference type="OrthoDB" id="3224382at2"/>
<proteinExistence type="inferred from homology"/>
<dbReference type="Gene3D" id="3.40.640.10">
    <property type="entry name" value="Type I PLP-dependent aspartate aminotransferase-like (Major domain)"/>
    <property type="match status" value="1"/>
</dbReference>
<keyword evidence="4 7" id="KW-0456">Lyase</keyword>
<dbReference type="InterPro" id="IPR015421">
    <property type="entry name" value="PyrdxlP-dep_Trfase_major"/>
</dbReference>
<dbReference type="InterPro" id="IPR004839">
    <property type="entry name" value="Aminotransferase_I/II_large"/>
</dbReference>
<feature type="domain" description="Aminotransferase class I/classII large" evidence="6">
    <location>
        <begin position="74"/>
        <end position="372"/>
    </location>
</feature>
<dbReference type="SUPFAM" id="SSF53383">
    <property type="entry name" value="PLP-dependent transferases"/>
    <property type="match status" value="1"/>
</dbReference>
<dbReference type="GO" id="GO:0030170">
    <property type="term" value="F:pyridoxal phosphate binding"/>
    <property type="evidence" value="ECO:0007669"/>
    <property type="project" value="InterPro"/>
</dbReference>
<dbReference type="InterPro" id="IPR051798">
    <property type="entry name" value="Class-II_PLP-Dep_Aminotrans"/>
</dbReference>
<dbReference type="AlphaFoldDB" id="A0A077MDZ4"/>
<dbReference type="CDD" id="cd00609">
    <property type="entry name" value="AAT_like"/>
    <property type="match status" value="1"/>
</dbReference>
<dbReference type="Gene3D" id="3.90.1150.10">
    <property type="entry name" value="Aspartate Aminotransferase, domain 1"/>
    <property type="match status" value="1"/>
</dbReference>
<dbReference type="GO" id="GO:0047804">
    <property type="term" value="F:cysteine-S-conjugate beta-lyase activity"/>
    <property type="evidence" value="ECO:0007669"/>
    <property type="project" value="UniProtKB-EC"/>
</dbReference>
<keyword evidence="8" id="KW-1185">Reference proteome</keyword>
<dbReference type="STRING" id="1193518.BN13_30114"/>
<dbReference type="InterPro" id="IPR015422">
    <property type="entry name" value="PyrdxlP-dep_Trfase_small"/>
</dbReference>
<dbReference type="PANTHER" id="PTHR43525:SF2">
    <property type="entry name" value="CYSTATHIONINE BETA-LYASE-RELATED"/>
    <property type="match status" value="1"/>
</dbReference>
<evidence type="ECO:0000313" key="7">
    <source>
        <dbReference type="EMBL" id="CCI53162.1"/>
    </source>
</evidence>
<comment type="similarity">
    <text evidence="5">Belongs to the class-II pyridoxal-phosphate-dependent aminotransferase family. MalY/PatB cystathionine beta-lyase subfamily.</text>
</comment>
<comment type="caution">
    <text evidence="7">The sequence shown here is derived from an EMBL/GenBank/DDBJ whole genome shotgun (WGS) entry which is preliminary data.</text>
</comment>
<gene>
    <name evidence="7" type="ORF">BN13_30114</name>
</gene>
<evidence type="ECO:0000256" key="3">
    <source>
        <dbReference type="ARBA" id="ARBA00022898"/>
    </source>
</evidence>
<dbReference type="PANTHER" id="PTHR43525">
    <property type="entry name" value="PROTEIN MALY"/>
    <property type="match status" value="1"/>
</dbReference>
<dbReference type="Proteomes" id="UP000035720">
    <property type="component" value="Unassembled WGS sequence"/>
</dbReference>
<comment type="cofactor">
    <cofactor evidence="1">
        <name>pyridoxal 5'-phosphate</name>
        <dbReference type="ChEBI" id="CHEBI:597326"/>
    </cofactor>
</comment>
<dbReference type="InterPro" id="IPR015424">
    <property type="entry name" value="PyrdxlP-dep_Trfase"/>
</dbReference>
<dbReference type="RefSeq" id="WP_048543733.1">
    <property type="nucleotide sequence ID" value="NZ_HF571038.1"/>
</dbReference>
<evidence type="ECO:0000256" key="5">
    <source>
        <dbReference type="ARBA" id="ARBA00037974"/>
    </source>
</evidence>
<dbReference type="EMBL" id="CAJC01000139">
    <property type="protein sequence ID" value="CCI53162.1"/>
    <property type="molecule type" value="Genomic_DNA"/>
</dbReference>
<evidence type="ECO:0000313" key="8">
    <source>
        <dbReference type="Proteomes" id="UP000035720"/>
    </source>
</evidence>
<keyword evidence="3" id="KW-0663">Pyridoxal phosphate</keyword>
<protein>
    <recommendedName>
        <fullName evidence="2">cysteine-S-conjugate beta-lyase</fullName>
        <ecNumber evidence="2">4.4.1.13</ecNumber>
    </recommendedName>
</protein>
<reference evidence="7 8" key="1">
    <citation type="journal article" date="2013" name="ISME J.">
        <title>A metabolic model for members of the genus Tetrasphaera involved in enhanced biological phosphorus removal.</title>
        <authorList>
            <person name="Kristiansen R."/>
            <person name="Nguyen H.T.T."/>
            <person name="Saunders A.M."/>
            <person name="Nielsen J.L."/>
            <person name="Wimmer R."/>
            <person name="Le V.Q."/>
            <person name="McIlroy S.J."/>
            <person name="Petrovski S."/>
            <person name="Seviour R.J."/>
            <person name="Calteau A."/>
            <person name="Nielsen K.L."/>
            <person name="Nielsen P.H."/>
        </authorList>
    </citation>
    <scope>NUCLEOTIDE SEQUENCE [LARGE SCALE GENOMIC DNA]</scope>
    <source>
        <strain evidence="7 8">Ben 74</strain>
    </source>
</reference>
<dbReference type="Pfam" id="PF00155">
    <property type="entry name" value="Aminotran_1_2"/>
    <property type="match status" value="1"/>
</dbReference>
<sequence>MAAIFDLTLEQLRQRQSAKWQRYPADVIPAWVAEMDCVPAEPVRAALAEFATLGDTGYPLPGRYVEAFRAFAGRHWGWEVEPTHCLLSPDVMMGVLVVLLQATDPGDAVVINDPVYPPFDAFPKLLGRRVIRADLSEDGRLDLEALSAAFEEARAGGGRAAYLLCNPHNPTGVAHTGEELATLAEIAARHEVTVVSDEIHAPLVYAEASFTPYLTVPGARQAFAIHSAAKTYSLAALKAGVIVASPDQAYRLPGMVSGPNASLSGVYAHAAAWEHGDAWLTQLLAELDVNRRLVVDKLAATIPGISVRLPESTYLMWLDCRGLGLDREPYDVFLEEAKVAMNPGLTFGERGRGHVRLNIATSPGILTEIITRLAGALG</sequence>